<dbReference type="Proteomes" id="UP000006073">
    <property type="component" value="Unassembled WGS sequence"/>
</dbReference>
<proteinExistence type="predicted"/>
<dbReference type="EMBL" id="ALWO02000049">
    <property type="protein sequence ID" value="EOZ92839.1"/>
    <property type="molecule type" value="Genomic_DNA"/>
</dbReference>
<comment type="caution">
    <text evidence="1">The sequence shown here is derived from an EMBL/GenBank/DDBJ whole genome shotgun (WGS) entry which is preliminary data.</text>
</comment>
<evidence type="ECO:0008006" key="3">
    <source>
        <dbReference type="Google" id="ProtNLM"/>
    </source>
</evidence>
<reference evidence="1 2" key="1">
    <citation type="journal article" date="2013" name="Genome Announc.">
        <title>Draft Genome Sequence of Indibacter alkaliphilus Strain LW1T, Isolated from Lonar Lake, a Haloalkaline Lake in the Buldana District of Maharashtra, India.</title>
        <authorList>
            <person name="Singh A."/>
            <person name="Kumar Jangir P."/>
            <person name="Sharma R."/>
            <person name="Singh A."/>
            <person name="Kumar Pinnaka A."/>
            <person name="Shivaji S."/>
        </authorList>
    </citation>
    <scope>NUCLEOTIDE SEQUENCE [LARGE SCALE GENOMIC DNA]</scope>
    <source>
        <strain evidence="2">CCUG 57479 / KCTC 22604 / LW1</strain>
    </source>
</reference>
<organism evidence="1 2">
    <name type="scientific">Indibacter alkaliphilus (strain CCUG 57479 / KCTC 22604 / LW1)</name>
    <dbReference type="NCBI Taxonomy" id="1189612"/>
    <lineage>
        <taxon>Bacteria</taxon>
        <taxon>Pseudomonadati</taxon>
        <taxon>Bacteroidota</taxon>
        <taxon>Cytophagia</taxon>
        <taxon>Cytophagales</taxon>
        <taxon>Cyclobacteriaceae</taxon>
    </lineage>
</organism>
<keyword evidence="2" id="KW-1185">Reference proteome</keyword>
<evidence type="ECO:0000313" key="2">
    <source>
        <dbReference type="Proteomes" id="UP000006073"/>
    </source>
</evidence>
<dbReference type="STRING" id="1189612.A33Q_3930"/>
<sequence>MAFLIEYEEFDPGFDMFIDRKKSHIQREFKPAERLNESTSTSAIHETESLKFDILVFTSAKESDPSARQLSGNILAMDKEKFKGSNLKLVQGFYQESFQGEFNILISKEFSESLFGNEDPFNKILLLENSHYVVIKGIFKNPEKGLKYDVITNPQTFEKLVRRNQNI</sequence>
<accession>S2D1T5</accession>
<evidence type="ECO:0000313" key="1">
    <source>
        <dbReference type="EMBL" id="EOZ92839.1"/>
    </source>
</evidence>
<dbReference type="AlphaFoldDB" id="S2D1T5"/>
<gene>
    <name evidence="1" type="ORF">A33Q_3930</name>
</gene>
<name>S2D1T5_INDAL</name>
<protein>
    <recommendedName>
        <fullName evidence="3">MacB-like periplasmic core domain-containing protein</fullName>
    </recommendedName>
</protein>